<dbReference type="Pfam" id="PF00158">
    <property type="entry name" value="Sigma54_activat"/>
    <property type="match status" value="1"/>
</dbReference>
<evidence type="ECO:0000259" key="3">
    <source>
        <dbReference type="PROSITE" id="PS50045"/>
    </source>
</evidence>
<dbReference type="GO" id="GO:0006355">
    <property type="term" value="P:regulation of DNA-templated transcription"/>
    <property type="evidence" value="ECO:0007669"/>
    <property type="project" value="InterPro"/>
</dbReference>
<keyword evidence="2" id="KW-0067">ATP-binding</keyword>
<dbReference type="CDD" id="cd00009">
    <property type="entry name" value="AAA"/>
    <property type="match status" value="1"/>
</dbReference>
<name>A0A953M262_9BACT</name>
<dbReference type="AlphaFoldDB" id="A0A953M262"/>
<evidence type="ECO:0000313" key="5">
    <source>
        <dbReference type="Proteomes" id="UP000705867"/>
    </source>
</evidence>
<dbReference type="SUPFAM" id="SSF52540">
    <property type="entry name" value="P-loop containing nucleoside triphosphate hydrolases"/>
    <property type="match status" value="1"/>
</dbReference>
<evidence type="ECO:0000256" key="2">
    <source>
        <dbReference type="ARBA" id="ARBA00022840"/>
    </source>
</evidence>
<dbReference type="Gene3D" id="1.10.3210.10">
    <property type="entry name" value="Hypothetical protein af1432"/>
    <property type="match status" value="1"/>
</dbReference>
<accession>A0A953M262</accession>
<comment type="caution">
    <text evidence="4">The sequence shown here is derived from an EMBL/GenBank/DDBJ whole genome shotgun (WGS) entry which is preliminary data.</text>
</comment>
<protein>
    <submittedName>
        <fullName evidence="4">Sigma 54-interacting transcriptional regulator</fullName>
    </submittedName>
</protein>
<dbReference type="Proteomes" id="UP000705867">
    <property type="component" value="Unassembled WGS sequence"/>
</dbReference>
<dbReference type="PANTHER" id="PTHR32071:SF100">
    <property type="entry name" value="RESPONSE REGULATOR PROTEIN PILR"/>
    <property type="match status" value="1"/>
</dbReference>
<evidence type="ECO:0000313" key="4">
    <source>
        <dbReference type="EMBL" id="MBZ0156873.1"/>
    </source>
</evidence>
<proteinExistence type="predicted"/>
<dbReference type="InterPro" id="IPR013976">
    <property type="entry name" value="HDOD"/>
</dbReference>
<dbReference type="PANTHER" id="PTHR32071">
    <property type="entry name" value="TRANSCRIPTIONAL REGULATORY PROTEIN"/>
    <property type="match status" value="1"/>
</dbReference>
<dbReference type="PROSITE" id="PS50045">
    <property type="entry name" value="SIGMA54_INTERACT_4"/>
    <property type="match status" value="1"/>
</dbReference>
<dbReference type="Gene3D" id="3.40.50.300">
    <property type="entry name" value="P-loop containing nucleotide triphosphate hydrolases"/>
    <property type="match status" value="1"/>
</dbReference>
<reference evidence="4" key="1">
    <citation type="journal article" date="2021" name="bioRxiv">
        <title>Unraveling nitrogen, sulfur and carbon metabolic pathways and microbial community transcriptional responses to substrate deprivation and toxicity stresses in a bioreactor mimicking anoxic brackish coastal sediment conditions.</title>
        <authorList>
            <person name="Martins P.D."/>
            <person name="Echeveste M.J."/>
            <person name="Arshad A."/>
            <person name="Kurth J."/>
            <person name="Ouboter H."/>
            <person name="Jetten M.S.M."/>
            <person name="Welte C.U."/>
        </authorList>
    </citation>
    <scope>NUCLEOTIDE SEQUENCE</scope>
    <source>
        <strain evidence="4">MAG_39</strain>
    </source>
</reference>
<evidence type="ECO:0000256" key="1">
    <source>
        <dbReference type="ARBA" id="ARBA00022741"/>
    </source>
</evidence>
<dbReference type="InterPro" id="IPR027417">
    <property type="entry name" value="P-loop_NTPase"/>
</dbReference>
<gene>
    <name evidence="4" type="ORF">K8I29_11780</name>
</gene>
<dbReference type="GO" id="GO:0005524">
    <property type="term" value="F:ATP binding"/>
    <property type="evidence" value="ECO:0007669"/>
    <property type="project" value="UniProtKB-KW"/>
</dbReference>
<dbReference type="SUPFAM" id="SSF109604">
    <property type="entry name" value="HD-domain/PDEase-like"/>
    <property type="match status" value="1"/>
</dbReference>
<reference evidence="4" key="2">
    <citation type="submission" date="2021-08" db="EMBL/GenBank/DDBJ databases">
        <authorList>
            <person name="Dalcin Martins P."/>
        </authorList>
    </citation>
    <scope>NUCLEOTIDE SEQUENCE</scope>
    <source>
        <strain evidence="4">MAG_39</strain>
    </source>
</reference>
<organism evidence="4 5">
    <name type="scientific">Candidatus Nitrobium versatile</name>
    <dbReference type="NCBI Taxonomy" id="2884831"/>
    <lineage>
        <taxon>Bacteria</taxon>
        <taxon>Pseudomonadati</taxon>
        <taxon>Nitrospirota</taxon>
        <taxon>Nitrospiria</taxon>
        <taxon>Nitrospirales</taxon>
        <taxon>Nitrospiraceae</taxon>
        <taxon>Candidatus Nitrobium</taxon>
    </lineage>
</organism>
<feature type="domain" description="Sigma-54 factor interaction" evidence="3">
    <location>
        <begin position="293"/>
        <end position="520"/>
    </location>
</feature>
<dbReference type="Pfam" id="PF08668">
    <property type="entry name" value="HDOD"/>
    <property type="match status" value="1"/>
</dbReference>
<sequence>MNTPFFEHTVAPLRAFVRNESESLQKAARLLKYDPGLYFSLLQLINGPEKRSEVSTVSQAISLLGAEKVEKHILQQESFLDSSFLFFWCYTVLAGETAVALNRSADVVEEEEAFFAGILPSVGMLLMLRKEVSYKKVLEILLKIPSEDKLFIEDRLFTTNHLEQLGRHLLFPKIYRDTVRITRFLFAPGGRRASPREDPARYSGAYTSLQLYHLMEASASAARCLLFPLVVEAQEKFRELVKRYFRIPESETEELLAESIERFEEICREFGVQDAAERFLSLPERGDPPGIPFFTVSEKIKAALDEVDTANRLEKNIALYGEAGVGKRLLAVALHRRPDNPRRNKPFLSYHCRTLDSETLEIELFGAKGGFLGLEKHRGALEMANGGSILLKDIDAVPLPLQEKLAEVFSKDEFYKIGEVHPATFDIRFFLTSRKDIVREAEEGRFSARLLEALNPVSMYIPPLRERRQDIGHIADSIIEKYDLFLKDPALRLGLSEYYEKDPFPSNLKSLKRLLLYLSAKHRLLVA</sequence>
<keyword evidence="1" id="KW-0547">Nucleotide-binding</keyword>
<dbReference type="InterPro" id="IPR002078">
    <property type="entry name" value="Sigma_54_int"/>
</dbReference>
<dbReference type="EMBL" id="JAIOIV010000094">
    <property type="protein sequence ID" value="MBZ0156873.1"/>
    <property type="molecule type" value="Genomic_DNA"/>
</dbReference>